<gene>
    <name evidence="3" type="ORF">H8S75_12835</name>
</gene>
<keyword evidence="1" id="KW-1133">Transmembrane helix</keyword>
<dbReference type="EMBL" id="JACOPB010000005">
    <property type="protein sequence ID" value="MBC5708837.1"/>
    <property type="molecule type" value="Genomic_DNA"/>
</dbReference>
<reference evidence="3 4" key="1">
    <citation type="submission" date="2020-08" db="EMBL/GenBank/DDBJ databases">
        <title>Genome public.</title>
        <authorList>
            <person name="Liu C."/>
            <person name="Sun Q."/>
        </authorList>
    </citation>
    <scope>NUCLEOTIDE SEQUENCE [LARGE SCALE GENOMIC DNA]</scope>
    <source>
        <strain evidence="3 4">NSJ-66</strain>
    </source>
</reference>
<dbReference type="Pfam" id="PF02517">
    <property type="entry name" value="Rce1-like"/>
    <property type="match status" value="1"/>
</dbReference>
<dbReference type="RefSeq" id="WP_187021976.1">
    <property type="nucleotide sequence ID" value="NZ_JACOPB010000005.1"/>
</dbReference>
<keyword evidence="3" id="KW-0378">Hydrolase</keyword>
<keyword evidence="1" id="KW-0472">Membrane</keyword>
<keyword evidence="1" id="KW-0812">Transmembrane</keyword>
<feature type="transmembrane region" description="Helical" evidence="1">
    <location>
        <begin position="119"/>
        <end position="140"/>
    </location>
</feature>
<dbReference type="PANTHER" id="PTHR39430">
    <property type="entry name" value="MEMBRANE-ASSOCIATED PROTEASE-RELATED"/>
    <property type="match status" value="1"/>
</dbReference>
<evidence type="ECO:0000313" key="3">
    <source>
        <dbReference type="EMBL" id="MBC5708837.1"/>
    </source>
</evidence>
<keyword evidence="3" id="KW-0482">Metalloprotease</keyword>
<feature type="transmembrane region" description="Helical" evidence="1">
    <location>
        <begin position="185"/>
        <end position="204"/>
    </location>
</feature>
<evidence type="ECO:0000313" key="4">
    <source>
        <dbReference type="Proteomes" id="UP000634672"/>
    </source>
</evidence>
<evidence type="ECO:0000259" key="2">
    <source>
        <dbReference type="Pfam" id="PF02517"/>
    </source>
</evidence>
<dbReference type="Proteomes" id="UP000634672">
    <property type="component" value="Unassembled WGS sequence"/>
</dbReference>
<dbReference type="InterPro" id="IPR003675">
    <property type="entry name" value="Rce1/LyrA-like_dom"/>
</dbReference>
<feature type="transmembrane region" description="Helical" evidence="1">
    <location>
        <begin position="210"/>
        <end position="229"/>
    </location>
</feature>
<protein>
    <submittedName>
        <fullName evidence="3">CPBP family intramembrane metalloprotease</fullName>
    </submittedName>
</protein>
<feature type="transmembrane region" description="Helical" evidence="1">
    <location>
        <begin position="76"/>
        <end position="98"/>
    </location>
</feature>
<feature type="transmembrane region" description="Helical" evidence="1">
    <location>
        <begin position="280"/>
        <end position="303"/>
    </location>
</feature>
<name>A0ABR7H6N8_9FIRM</name>
<dbReference type="PANTHER" id="PTHR39430:SF1">
    <property type="entry name" value="PROTEASE"/>
    <property type="match status" value="1"/>
</dbReference>
<feature type="transmembrane region" description="Helical" evidence="1">
    <location>
        <begin position="21"/>
        <end position="42"/>
    </location>
</feature>
<keyword evidence="3" id="KW-0645">Protease</keyword>
<accession>A0ABR7H6N8</accession>
<feature type="transmembrane region" description="Helical" evidence="1">
    <location>
        <begin position="152"/>
        <end position="173"/>
    </location>
</feature>
<sequence length="320" mass="35699">MSRLWDNKLIKNRFGQVRSGWIILFAMAAFYILAWGVSDLFIRVLRQILIGTGDINLTTGEYSSLVDWLDEVSLPVAIQMITDLIMLIIPIAIWRLGMKRSVRELGLSSLGGKQNRKDGAFGMMLGVVNCSVIFLLVITIGKGRVVSDGIKISVLGFWWLLTFILVGVAEEVMNRGFLMGVLRRCRNLPAIMVVPSVIFGLIHLRNPGVTFFSVTNIVLVGILFSYMFIKSGSIWMCIGYHITWNIFQGLVYGMPVSGLHVPGMITTQYTESNVLNGGAFGIEGGILTTIVTLLTFIGVWYYYRNSKYDFVNQSEKPDAS</sequence>
<proteinExistence type="predicted"/>
<evidence type="ECO:0000256" key="1">
    <source>
        <dbReference type="SAM" id="Phobius"/>
    </source>
</evidence>
<comment type="caution">
    <text evidence="3">The sequence shown here is derived from an EMBL/GenBank/DDBJ whole genome shotgun (WGS) entry which is preliminary data.</text>
</comment>
<organism evidence="3 4">
    <name type="scientific">Hungatella hominis</name>
    <dbReference type="NCBI Taxonomy" id="2763050"/>
    <lineage>
        <taxon>Bacteria</taxon>
        <taxon>Bacillati</taxon>
        <taxon>Bacillota</taxon>
        <taxon>Clostridia</taxon>
        <taxon>Lachnospirales</taxon>
        <taxon>Lachnospiraceae</taxon>
        <taxon>Hungatella</taxon>
    </lineage>
</organism>
<feature type="domain" description="CAAX prenyl protease 2/Lysostaphin resistance protein A-like" evidence="2">
    <location>
        <begin position="157"/>
        <end position="247"/>
    </location>
</feature>
<feature type="transmembrane region" description="Helical" evidence="1">
    <location>
        <begin position="241"/>
        <end position="260"/>
    </location>
</feature>
<keyword evidence="4" id="KW-1185">Reference proteome</keyword>
<dbReference type="GO" id="GO:0008237">
    <property type="term" value="F:metallopeptidase activity"/>
    <property type="evidence" value="ECO:0007669"/>
    <property type="project" value="UniProtKB-KW"/>
</dbReference>